<proteinExistence type="predicted"/>
<dbReference type="Proteomes" id="UP000603453">
    <property type="component" value="Unassembled WGS sequence"/>
</dbReference>
<keyword evidence="3" id="KW-1185">Reference proteome</keyword>
<gene>
    <name evidence="2" type="ORF">INT47_007450</name>
</gene>
<dbReference type="SUPFAM" id="SSF53067">
    <property type="entry name" value="Actin-like ATPase domain"/>
    <property type="match status" value="2"/>
</dbReference>
<dbReference type="EMBL" id="JAEPRD010000070">
    <property type="protein sequence ID" value="KAG2201573.1"/>
    <property type="molecule type" value="Genomic_DNA"/>
</dbReference>
<accession>A0A8H7QZM6</accession>
<evidence type="ECO:0000313" key="3">
    <source>
        <dbReference type="Proteomes" id="UP000603453"/>
    </source>
</evidence>
<dbReference type="AlphaFoldDB" id="A0A8H7QZM6"/>
<organism evidence="2 3">
    <name type="scientific">Mucor saturninus</name>
    <dbReference type="NCBI Taxonomy" id="64648"/>
    <lineage>
        <taxon>Eukaryota</taxon>
        <taxon>Fungi</taxon>
        <taxon>Fungi incertae sedis</taxon>
        <taxon>Mucoromycota</taxon>
        <taxon>Mucoromycotina</taxon>
        <taxon>Mucoromycetes</taxon>
        <taxon>Mucorales</taxon>
        <taxon>Mucorineae</taxon>
        <taxon>Mucoraceae</taxon>
        <taxon>Mucor</taxon>
    </lineage>
</organism>
<dbReference type="PANTHER" id="PTHR14187">
    <property type="entry name" value="ALPHA KINASE/ELONGATION FACTOR 2 KINASE"/>
    <property type="match status" value="1"/>
</dbReference>
<comment type="caution">
    <text evidence="2">The sequence shown here is derived from an EMBL/GenBank/DDBJ whole genome shotgun (WGS) entry which is preliminary data.</text>
</comment>
<reference evidence="2" key="1">
    <citation type="submission" date="2020-12" db="EMBL/GenBank/DDBJ databases">
        <title>Metabolic potential, ecology and presence of endohyphal bacteria is reflected in genomic diversity of Mucoromycotina.</title>
        <authorList>
            <person name="Muszewska A."/>
            <person name="Okrasinska A."/>
            <person name="Steczkiewicz K."/>
            <person name="Drgas O."/>
            <person name="Orlowska M."/>
            <person name="Perlinska-Lenart U."/>
            <person name="Aleksandrzak-Piekarczyk T."/>
            <person name="Szatraj K."/>
            <person name="Zielenkiewicz U."/>
            <person name="Pilsyk S."/>
            <person name="Malc E."/>
            <person name="Mieczkowski P."/>
            <person name="Kruszewska J.S."/>
            <person name="Biernat P."/>
            <person name="Pawlowska J."/>
        </authorList>
    </citation>
    <scope>NUCLEOTIDE SEQUENCE</scope>
    <source>
        <strain evidence="2">WA0000017839</strain>
    </source>
</reference>
<protein>
    <recommendedName>
        <fullName evidence="4">Heat shock protein 70</fullName>
    </recommendedName>
</protein>
<evidence type="ECO:0000256" key="1">
    <source>
        <dbReference type="SAM" id="MobiDB-lite"/>
    </source>
</evidence>
<dbReference type="OrthoDB" id="2275019at2759"/>
<name>A0A8H7QZM6_9FUNG</name>
<sequence>MRGWNRFVYLGVPTTLSVAHVLDPFNIIQLIPIKKKRPIDPTPSSVLSSKKANDREKEEKAEEERMEEVKNKEEIVGDASTSRKAFSALLREMSSYGIKISDFKEVLFNIQTTDENLERLKKGLTLKKVLADYLSLIVHIAFEKLEVSDEIKKSRYSNDFNEANSRYCFVCPKSLRDYMTECFVDARIIQEHEVNQRLSFVTEVEAVAYNLLSLSRISTELTPNQSYLICNVSKIAFSIAEINVDTTESLSTVELLYESSNHGSMALQANLRDYLKTNSIALNLNNSIIDDLVTDFKDNISFNQSRARKRVQPDHLNFNRENPNTNAFINVLDADKNPITITLGDLNRVVHMPFIKHLTQCIIKSFKSLENRKLILSGKYCCDPYFMDYLLYNSGITYLEHASILYDIYVKGSFGAVSAAMRINEFQLPILFDTAVDETENDIVSETENINQNFDFLIGIGSSYSGCSYVDLRNGKNVIKTIKADDCTKEFTAWGKEVNFQAVYDKNTSVCGFLRDTVDPNYRGIKQNEEALYYYLMRLNEHTKEFIIENETKGKMKSKKYQFRYVMTLPDWWDDSARYYLVEAAIKARIIKENEINLLTLITEPDAAMFFCKNLLYNYFGDFGNSGSERKTFILCDVGGYSTELFTYHCHVQAGELNFFQILESSRGGDGSIRLNENFKDYLESIYIENSDTHGDFEDMVSEEILDYFENVYKPLYMQYLTDDDDGYHDFNLDGSMMLNAMRIPASMEKNIFLNDNTTLRIRNEDMKTDIVDPVINNVLYFIKKQCEKTEDNGTKIEGIIMVGGFSQCKYLQKQIKKEFRGVYKVIFPDEPINAFSRGAVEYALSPFDILESYMGLSLSLEVQKPLKRYDLVQPSCLKSKGPDGRYYLKNYQQYFVKEGQKIKREKLPHCFSQLIFVEYPKSAVIAICSTQIFNYEGKHLTKIAEIRLNVPSTGSGIKNGDMIAYKVTVTVFDDEAAVQISYGNHDILFDGTFPLKKNIMDYYKPDVKRVWNVLIDNYLVIFGRDSRYYIDQF</sequence>
<feature type="region of interest" description="Disordered" evidence="1">
    <location>
        <begin position="40"/>
        <end position="72"/>
    </location>
</feature>
<feature type="compositionally biased region" description="Basic and acidic residues" evidence="1">
    <location>
        <begin position="51"/>
        <end position="72"/>
    </location>
</feature>
<dbReference type="PANTHER" id="PTHR14187:SF5">
    <property type="entry name" value="HEAT SHOCK 70 KDA PROTEIN 12A"/>
    <property type="match status" value="1"/>
</dbReference>
<evidence type="ECO:0008006" key="4">
    <source>
        <dbReference type="Google" id="ProtNLM"/>
    </source>
</evidence>
<dbReference type="Gene3D" id="3.30.420.40">
    <property type="match status" value="1"/>
</dbReference>
<evidence type="ECO:0000313" key="2">
    <source>
        <dbReference type="EMBL" id="KAG2201573.1"/>
    </source>
</evidence>
<dbReference type="InterPro" id="IPR043129">
    <property type="entry name" value="ATPase_NBD"/>
</dbReference>